<dbReference type="InterPro" id="IPR003695">
    <property type="entry name" value="Ppx_GppA_N"/>
</dbReference>
<dbReference type="Gene3D" id="3.30.420.40">
    <property type="match status" value="1"/>
</dbReference>
<evidence type="ECO:0000313" key="9">
    <source>
        <dbReference type="Proteomes" id="UP000366051"/>
    </source>
</evidence>
<dbReference type="Gene3D" id="3.30.420.150">
    <property type="entry name" value="Exopolyphosphatase. Domain 2"/>
    <property type="match status" value="1"/>
</dbReference>
<dbReference type="Proteomes" id="UP000366051">
    <property type="component" value="Chromosome"/>
</dbReference>
<reference evidence="9" key="1">
    <citation type="submission" date="2019-11" db="EMBL/GenBank/DDBJ databases">
        <title>Genome sequence of Heliorestis convoluta strain HH, an alkaliphilic and minimalistic phototrophic bacterium from a soda lake in Egypt.</title>
        <authorList>
            <person name="Dewey E.D."/>
            <person name="Stokes L.M."/>
            <person name="Burchell B.M."/>
            <person name="Shaffer K.N."/>
            <person name="Huntington A.M."/>
            <person name="Baker J.M."/>
            <person name="Nadendla S."/>
            <person name="Giglio M.G."/>
            <person name="Touchman J.W."/>
            <person name="Blankenship R.E."/>
            <person name="Madigan M.T."/>
            <person name="Sattley W.M."/>
        </authorList>
    </citation>
    <scope>NUCLEOTIDE SEQUENCE [LARGE SCALE GENOMIC DNA]</scope>
    <source>
        <strain evidence="9">HH</strain>
    </source>
</reference>
<dbReference type="OrthoDB" id="9807195at2"/>
<dbReference type="InterPro" id="IPR050273">
    <property type="entry name" value="GppA/Ppx_hydrolase"/>
</dbReference>
<comment type="similarity">
    <text evidence="1">Belongs to the GppA/Ppx family.</text>
</comment>
<keyword evidence="4 8" id="KW-0378">Hydrolase</keyword>
<evidence type="ECO:0000256" key="3">
    <source>
        <dbReference type="ARBA" id="ARBA00020416"/>
    </source>
</evidence>
<dbReference type="PANTHER" id="PTHR30005">
    <property type="entry name" value="EXOPOLYPHOSPHATASE"/>
    <property type="match status" value="1"/>
</dbReference>
<dbReference type="InterPro" id="IPR048950">
    <property type="entry name" value="Ppx_GppA_C"/>
</dbReference>
<evidence type="ECO:0000259" key="7">
    <source>
        <dbReference type="Pfam" id="PF21447"/>
    </source>
</evidence>
<dbReference type="NCBIfam" id="TIGR03706">
    <property type="entry name" value="exo_poly_only"/>
    <property type="match status" value="1"/>
</dbReference>
<evidence type="ECO:0000256" key="2">
    <source>
        <dbReference type="ARBA" id="ARBA00012451"/>
    </source>
</evidence>
<dbReference type="PANTHER" id="PTHR30005:SF0">
    <property type="entry name" value="RETROGRADE REGULATION PROTEIN 2"/>
    <property type="match status" value="1"/>
</dbReference>
<dbReference type="InterPro" id="IPR030673">
    <property type="entry name" value="PyroPPase_GppA_Ppx"/>
</dbReference>
<dbReference type="EC" id="3.6.1.11" evidence="2"/>
<dbReference type="EMBL" id="CP045875">
    <property type="protein sequence ID" value="QGG47151.1"/>
    <property type="molecule type" value="Genomic_DNA"/>
</dbReference>
<keyword evidence="9" id="KW-1185">Reference proteome</keyword>
<dbReference type="RefSeq" id="WP_153724592.1">
    <property type="nucleotide sequence ID" value="NZ_CP045875.1"/>
</dbReference>
<feature type="domain" description="Ppx/GppA phosphatase C-terminal" evidence="7">
    <location>
        <begin position="317"/>
        <end position="461"/>
    </location>
</feature>
<dbReference type="SUPFAM" id="SSF53067">
    <property type="entry name" value="Actin-like ATPase domain"/>
    <property type="match status" value="2"/>
</dbReference>
<gene>
    <name evidence="8" type="ORF">FTV88_0999</name>
</gene>
<sequence length="508" mass="57227">MERIGIIDLGSNSVRLMVAQLLEDGSYKLIDEAKEGVRLSQGMGPEKTLKGPAIQRTIDVLRLFQHLCRAHGVSKIIAVATAAVRQAVNQEEFLQAVRTGTGLDFTVLSGYEEAKTVYHGVINTVDVAEGLIVDIGGGSTELILIENRRIRHALSLPFGAVTLTESFLDTNKPSEEELKKMESYLRQQLDEVEWLRQSRPIPLIGLGGTIRNLSKMDRKRKHYSFDVTHNYRMTCKDIQEIYRFLKTTNLERRKKIVGLSKDRADIIVAGVAIIDSLEHYLAGPDVIVCGSGLRDGLLYQHLLRHQEEPLVDNVLAHSVENLMKYYHIESHHSRHVAKLTLAMFDQLATLHDMGPEERKILEVASLLHDVGIVVNFYDHYKHSFYLIANSRINGLTHREILLTALTAASHAKAIRGPWLDYKDILSKKDWDIVKKLSTLLRIAEALERSESAIIQDLRCHHYVDAVHVIAITSYPADLEICHAHKVADDFKRVFGLKMIVSAQPPLGL</sequence>
<dbReference type="Gene3D" id="1.10.3210.10">
    <property type="entry name" value="Hypothetical protein af1432"/>
    <property type="match status" value="1"/>
</dbReference>
<evidence type="ECO:0000256" key="5">
    <source>
        <dbReference type="ARBA" id="ARBA00047607"/>
    </source>
</evidence>
<dbReference type="GO" id="GO:0004309">
    <property type="term" value="F:exopolyphosphatase activity"/>
    <property type="evidence" value="ECO:0007669"/>
    <property type="project" value="UniProtKB-EC"/>
</dbReference>
<organism evidence="8 9">
    <name type="scientific">Heliorestis convoluta</name>
    <dbReference type="NCBI Taxonomy" id="356322"/>
    <lineage>
        <taxon>Bacteria</taxon>
        <taxon>Bacillati</taxon>
        <taxon>Bacillota</taxon>
        <taxon>Clostridia</taxon>
        <taxon>Eubacteriales</taxon>
        <taxon>Heliobacteriaceae</taxon>
        <taxon>Heliorestis</taxon>
    </lineage>
</organism>
<feature type="domain" description="Ppx/GppA phosphatase N-terminal" evidence="6">
    <location>
        <begin position="24"/>
        <end position="305"/>
    </location>
</feature>
<dbReference type="PIRSF" id="PIRSF001267">
    <property type="entry name" value="Pyrophosphatase_GppA_Ppx"/>
    <property type="match status" value="1"/>
</dbReference>
<dbReference type="AlphaFoldDB" id="A0A5Q2MYT6"/>
<dbReference type="GO" id="GO:0006793">
    <property type="term" value="P:phosphorus metabolic process"/>
    <property type="evidence" value="ECO:0007669"/>
    <property type="project" value="InterPro"/>
</dbReference>
<dbReference type="Pfam" id="PF02541">
    <property type="entry name" value="Ppx-GppA"/>
    <property type="match status" value="1"/>
</dbReference>
<comment type="catalytic activity">
    <reaction evidence="5">
        <text>[phosphate](n) + H2O = [phosphate](n-1) + phosphate + H(+)</text>
        <dbReference type="Rhea" id="RHEA:21528"/>
        <dbReference type="Rhea" id="RHEA-COMP:9859"/>
        <dbReference type="Rhea" id="RHEA-COMP:14279"/>
        <dbReference type="ChEBI" id="CHEBI:15377"/>
        <dbReference type="ChEBI" id="CHEBI:15378"/>
        <dbReference type="ChEBI" id="CHEBI:16838"/>
        <dbReference type="ChEBI" id="CHEBI:43474"/>
        <dbReference type="EC" id="3.6.1.11"/>
    </reaction>
</comment>
<evidence type="ECO:0000259" key="6">
    <source>
        <dbReference type="Pfam" id="PF02541"/>
    </source>
</evidence>
<protein>
    <recommendedName>
        <fullName evidence="3">Exopolyphosphatase</fullName>
        <ecNumber evidence="2">3.6.1.11</ecNumber>
    </recommendedName>
</protein>
<dbReference type="CDD" id="cd24052">
    <property type="entry name" value="ASKHA_NBD_HpPPX-GppA-like"/>
    <property type="match status" value="1"/>
</dbReference>
<name>A0A5Q2MYT6_9FIRM</name>
<proteinExistence type="inferred from homology"/>
<evidence type="ECO:0000256" key="1">
    <source>
        <dbReference type="ARBA" id="ARBA00007125"/>
    </source>
</evidence>
<evidence type="ECO:0000313" key="8">
    <source>
        <dbReference type="EMBL" id="QGG47151.1"/>
    </source>
</evidence>
<dbReference type="SUPFAM" id="SSF109604">
    <property type="entry name" value="HD-domain/PDEase-like"/>
    <property type="match status" value="1"/>
</dbReference>
<dbReference type="Pfam" id="PF21447">
    <property type="entry name" value="Ppx-GppA_III"/>
    <property type="match status" value="1"/>
</dbReference>
<dbReference type="InterPro" id="IPR043129">
    <property type="entry name" value="ATPase_NBD"/>
</dbReference>
<dbReference type="InterPro" id="IPR022371">
    <property type="entry name" value="Exopolyphosphatase"/>
</dbReference>
<dbReference type="KEGG" id="hcv:FTV88_0999"/>
<accession>A0A5Q2MYT6</accession>
<evidence type="ECO:0000256" key="4">
    <source>
        <dbReference type="ARBA" id="ARBA00022801"/>
    </source>
</evidence>